<dbReference type="SUPFAM" id="SSF140931">
    <property type="entry name" value="Fic-like"/>
    <property type="match status" value="1"/>
</dbReference>
<dbReference type="PANTHER" id="PTHR39426">
    <property type="entry name" value="HOMOLOGY TO DEATH-ON-CURING PROTEIN OF PHAGE P1"/>
    <property type="match status" value="1"/>
</dbReference>
<dbReference type="Proteomes" id="UP001356170">
    <property type="component" value="Unassembled WGS sequence"/>
</dbReference>
<dbReference type="PIRSF" id="PIRSF018297">
    <property type="entry name" value="Doc"/>
    <property type="match status" value="1"/>
</dbReference>
<dbReference type="Pfam" id="PF02661">
    <property type="entry name" value="Fic"/>
    <property type="match status" value="1"/>
</dbReference>
<dbReference type="InterPro" id="IPR003812">
    <property type="entry name" value="Fido"/>
</dbReference>
<proteinExistence type="predicted"/>
<organism evidence="2 3">
    <name type="scientific">Aquilutibacter rugosus</name>
    <dbReference type="NCBI Taxonomy" id="3115820"/>
    <lineage>
        <taxon>Bacteria</taxon>
        <taxon>Pseudomonadati</taxon>
        <taxon>Pseudomonadota</taxon>
        <taxon>Gammaproteobacteria</taxon>
        <taxon>Lysobacterales</taxon>
        <taxon>Lysobacteraceae</taxon>
        <taxon>Aquilutibacter</taxon>
    </lineage>
</organism>
<dbReference type="Gene3D" id="1.20.120.1870">
    <property type="entry name" value="Fic/DOC protein, Fido domain"/>
    <property type="match status" value="1"/>
</dbReference>
<evidence type="ECO:0000313" key="2">
    <source>
        <dbReference type="EMBL" id="MEF2155892.1"/>
    </source>
</evidence>
<evidence type="ECO:0000259" key="1">
    <source>
        <dbReference type="PROSITE" id="PS51459"/>
    </source>
</evidence>
<name>A0ABU7UZC8_9GAMM</name>
<feature type="domain" description="Fido" evidence="1">
    <location>
        <begin position="5"/>
        <end position="123"/>
    </location>
</feature>
<dbReference type="EMBL" id="JAZHBO010000002">
    <property type="protein sequence ID" value="MEF2155892.1"/>
    <property type="molecule type" value="Genomic_DNA"/>
</dbReference>
<accession>A0ABU7UZC8</accession>
<dbReference type="InterPro" id="IPR006440">
    <property type="entry name" value="Doc"/>
</dbReference>
<reference evidence="2 3" key="1">
    <citation type="submission" date="2024-01" db="EMBL/GenBank/DDBJ databases">
        <title>Novel species of the genus Luteimonas isolated from rivers.</title>
        <authorList>
            <person name="Lu H."/>
        </authorList>
    </citation>
    <scope>NUCLEOTIDE SEQUENCE [LARGE SCALE GENOMIC DNA]</scope>
    <source>
        <strain evidence="2 3">FXH3W</strain>
    </source>
</reference>
<dbReference type="RefSeq" id="WP_331703877.1">
    <property type="nucleotide sequence ID" value="NZ_JAZHBO010000002.1"/>
</dbReference>
<keyword evidence="3" id="KW-1185">Reference proteome</keyword>
<dbReference type="InterPro" id="IPR053737">
    <property type="entry name" value="Type_II_TA_Toxin"/>
</dbReference>
<sequence length="141" mass="14924">MMIRIDLQLILAILDRQLSEHGGGAGIRDAGLLESALELPIHLASLGDPPPDLAQSAASLIFGLSRNHPFIDGNKRTSAVAVEVFIVLNGGQLRAEDAELYAIFVALAAGDLDENGLAEWLRSRISLASGVRVQEAVVECG</sequence>
<dbReference type="InterPro" id="IPR036597">
    <property type="entry name" value="Fido-like_dom_sf"/>
</dbReference>
<gene>
    <name evidence="2" type="ORF">V3390_06550</name>
</gene>
<protein>
    <submittedName>
        <fullName evidence="2">Type II toxin-antitoxin system death-on-curing family toxin</fullName>
    </submittedName>
</protein>
<dbReference type="PANTHER" id="PTHR39426:SF1">
    <property type="entry name" value="HOMOLOGY TO DEATH-ON-CURING PROTEIN OF PHAGE P1"/>
    <property type="match status" value="1"/>
</dbReference>
<evidence type="ECO:0000313" key="3">
    <source>
        <dbReference type="Proteomes" id="UP001356170"/>
    </source>
</evidence>
<dbReference type="NCBIfam" id="TIGR01550">
    <property type="entry name" value="DOC_P1"/>
    <property type="match status" value="1"/>
</dbReference>
<dbReference type="PROSITE" id="PS51459">
    <property type="entry name" value="FIDO"/>
    <property type="match status" value="1"/>
</dbReference>
<comment type="caution">
    <text evidence="2">The sequence shown here is derived from an EMBL/GenBank/DDBJ whole genome shotgun (WGS) entry which is preliminary data.</text>
</comment>